<feature type="region of interest" description="Disordered" evidence="1">
    <location>
        <begin position="393"/>
        <end position="413"/>
    </location>
</feature>
<keyword evidence="3" id="KW-1185">Reference proteome</keyword>
<evidence type="ECO:0000313" key="3">
    <source>
        <dbReference type="Proteomes" id="UP001642484"/>
    </source>
</evidence>
<comment type="caution">
    <text evidence="2">The sequence shown here is derived from an EMBL/GenBank/DDBJ whole genome shotgun (WGS) entry which is preliminary data.</text>
</comment>
<organism evidence="2 3">
    <name type="scientific">Durusdinium trenchii</name>
    <dbReference type="NCBI Taxonomy" id="1381693"/>
    <lineage>
        <taxon>Eukaryota</taxon>
        <taxon>Sar</taxon>
        <taxon>Alveolata</taxon>
        <taxon>Dinophyceae</taxon>
        <taxon>Suessiales</taxon>
        <taxon>Symbiodiniaceae</taxon>
        <taxon>Durusdinium</taxon>
    </lineage>
</organism>
<evidence type="ECO:0000256" key="1">
    <source>
        <dbReference type="SAM" id="MobiDB-lite"/>
    </source>
</evidence>
<protein>
    <submittedName>
        <fullName evidence="2">Uncharacterized protein</fullName>
    </submittedName>
</protein>
<dbReference type="Proteomes" id="UP001642484">
    <property type="component" value="Unassembled WGS sequence"/>
</dbReference>
<evidence type="ECO:0000313" key="2">
    <source>
        <dbReference type="EMBL" id="CAK9048246.1"/>
    </source>
</evidence>
<feature type="region of interest" description="Disordered" evidence="1">
    <location>
        <begin position="132"/>
        <end position="164"/>
    </location>
</feature>
<name>A0ABP0MAV9_9DINO</name>
<sequence>MAIPVSGSVTLNGSQAVVVLDVGAQNAPTTPGAPLQILLQKMMDGQMPIHESRLPVLKKHLAAMVCNVQRGLKLAPAGLLGAWSKEAESRLLTLLKKPKMVCALEDEKDTSPLALPSTSATKDLALAAAACDEPGPNQGIMAEADDTHEGTPNPALGPPKDVETDFSDAELAGPNPALGPAKDVETDFSDAEKKIRFGTGVKWADVEADEVEWEPLAAKWLQDRQIILHTDSAKSYATSARLAYLQVVFAPKTLVKFKRACVAEVRQLKIAKSLPLTLSGKSCTNLIAYQLVVESAVSCEAGDDHATMELSGSGYSTAFTQEDLELVNLQSDQVHQKLSSATLEETPNGILAKLFAPGICAELSARVAYLSALFPEKSGYRLPIWLQQGQDSSHNYDNDNDNCNKHNQYNYEN</sequence>
<accession>A0ABP0MAV9</accession>
<dbReference type="EMBL" id="CAXAMN010016447">
    <property type="protein sequence ID" value="CAK9048246.1"/>
    <property type="molecule type" value="Genomic_DNA"/>
</dbReference>
<gene>
    <name evidence="2" type="ORF">CCMP2556_LOCUS24872</name>
</gene>
<reference evidence="2 3" key="1">
    <citation type="submission" date="2024-02" db="EMBL/GenBank/DDBJ databases">
        <authorList>
            <person name="Chen Y."/>
            <person name="Shah S."/>
            <person name="Dougan E. K."/>
            <person name="Thang M."/>
            <person name="Chan C."/>
        </authorList>
    </citation>
    <scope>NUCLEOTIDE SEQUENCE [LARGE SCALE GENOMIC DNA]</scope>
</reference>
<proteinExistence type="predicted"/>